<comment type="caution">
    <text evidence="2">The sequence shown here is derived from an EMBL/GenBank/DDBJ whole genome shotgun (WGS) entry which is preliminary data.</text>
</comment>
<feature type="transmembrane region" description="Helical" evidence="1">
    <location>
        <begin position="71"/>
        <end position="90"/>
    </location>
</feature>
<reference evidence="3" key="1">
    <citation type="journal article" date="2019" name="Curr. Biol.">
        <title>Genome Sequence of Striga asiatica Provides Insight into the Evolution of Plant Parasitism.</title>
        <authorList>
            <person name="Yoshida S."/>
            <person name="Kim S."/>
            <person name="Wafula E.K."/>
            <person name="Tanskanen J."/>
            <person name="Kim Y.M."/>
            <person name="Honaas L."/>
            <person name="Yang Z."/>
            <person name="Spallek T."/>
            <person name="Conn C.E."/>
            <person name="Ichihashi Y."/>
            <person name="Cheong K."/>
            <person name="Cui S."/>
            <person name="Der J.P."/>
            <person name="Gundlach H."/>
            <person name="Jiao Y."/>
            <person name="Hori C."/>
            <person name="Ishida J.K."/>
            <person name="Kasahara H."/>
            <person name="Kiba T."/>
            <person name="Kim M.S."/>
            <person name="Koo N."/>
            <person name="Laohavisit A."/>
            <person name="Lee Y.H."/>
            <person name="Lumba S."/>
            <person name="McCourt P."/>
            <person name="Mortimer J.C."/>
            <person name="Mutuku J.M."/>
            <person name="Nomura T."/>
            <person name="Sasaki-Sekimoto Y."/>
            <person name="Seto Y."/>
            <person name="Wang Y."/>
            <person name="Wakatake T."/>
            <person name="Sakakibara H."/>
            <person name="Demura T."/>
            <person name="Yamaguchi S."/>
            <person name="Yoneyama K."/>
            <person name="Manabe R.I."/>
            <person name="Nelson D.C."/>
            <person name="Schulman A.H."/>
            <person name="Timko M.P."/>
            <person name="dePamphilis C.W."/>
            <person name="Choi D."/>
            <person name="Shirasu K."/>
        </authorList>
    </citation>
    <scope>NUCLEOTIDE SEQUENCE [LARGE SCALE GENOMIC DNA]</scope>
    <source>
        <strain evidence="3">cv. UVA1</strain>
    </source>
</reference>
<keyword evidence="1" id="KW-0472">Membrane</keyword>
<dbReference type="EMBL" id="BKCP01004738">
    <property type="protein sequence ID" value="GER33363.1"/>
    <property type="molecule type" value="Genomic_DNA"/>
</dbReference>
<evidence type="ECO:0000256" key="1">
    <source>
        <dbReference type="SAM" id="Phobius"/>
    </source>
</evidence>
<keyword evidence="1" id="KW-1133">Transmembrane helix</keyword>
<dbReference type="Proteomes" id="UP000325081">
    <property type="component" value="Unassembled WGS sequence"/>
</dbReference>
<gene>
    <name evidence="2" type="ORF">STAS_09492</name>
</gene>
<protein>
    <submittedName>
        <fullName evidence="2">Coiled-coil domain-containing protein 129</fullName>
    </submittedName>
</protein>
<organism evidence="2 3">
    <name type="scientific">Striga asiatica</name>
    <name type="common">Asiatic witchweed</name>
    <name type="synonym">Buchnera asiatica</name>
    <dbReference type="NCBI Taxonomy" id="4170"/>
    <lineage>
        <taxon>Eukaryota</taxon>
        <taxon>Viridiplantae</taxon>
        <taxon>Streptophyta</taxon>
        <taxon>Embryophyta</taxon>
        <taxon>Tracheophyta</taxon>
        <taxon>Spermatophyta</taxon>
        <taxon>Magnoliopsida</taxon>
        <taxon>eudicotyledons</taxon>
        <taxon>Gunneridae</taxon>
        <taxon>Pentapetalae</taxon>
        <taxon>asterids</taxon>
        <taxon>lamiids</taxon>
        <taxon>Lamiales</taxon>
        <taxon>Orobanchaceae</taxon>
        <taxon>Buchnereae</taxon>
        <taxon>Striga</taxon>
    </lineage>
</organism>
<proteinExistence type="predicted"/>
<evidence type="ECO:0000313" key="3">
    <source>
        <dbReference type="Proteomes" id="UP000325081"/>
    </source>
</evidence>
<evidence type="ECO:0000313" key="2">
    <source>
        <dbReference type="EMBL" id="GER33363.1"/>
    </source>
</evidence>
<sequence length="101" mass="10683">MGIPAWLECWVQGPLEMMVAAGYGEDDGWSEMMAAATEVLAMASASASEMMAAGYGEDDSRSEMMSAVTEMMAMAFAMVVCGCAAPEVVVRRAGTARGRRE</sequence>
<dbReference type="AlphaFoldDB" id="A0A5A7PKH0"/>
<keyword evidence="1" id="KW-0812">Transmembrane</keyword>
<accession>A0A5A7PKH0</accession>
<name>A0A5A7PKH0_STRAF</name>
<keyword evidence="3" id="KW-1185">Reference proteome</keyword>